<feature type="transmembrane region" description="Helical" evidence="12">
    <location>
        <begin position="343"/>
        <end position="367"/>
    </location>
</feature>
<keyword evidence="9 12" id="KW-1133">Transmembrane helix</keyword>
<keyword evidence="6 12" id="KW-0812">Transmembrane</keyword>
<organism evidence="13 14">
    <name type="scientific">Albimonas pacifica</name>
    <dbReference type="NCBI Taxonomy" id="1114924"/>
    <lineage>
        <taxon>Bacteria</taxon>
        <taxon>Pseudomonadati</taxon>
        <taxon>Pseudomonadota</taxon>
        <taxon>Alphaproteobacteria</taxon>
        <taxon>Rhodobacterales</taxon>
        <taxon>Paracoccaceae</taxon>
        <taxon>Albimonas</taxon>
    </lineage>
</organism>
<keyword evidence="7" id="KW-0479">Metal-binding</keyword>
<dbReference type="GO" id="GO:0019646">
    <property type="term" value="P:aerobic electron transport chain"/>
    <property type="evidence" value="ECO:0007669"/>
    <property type="project" value="TreeGrafter"/>
</dbReference>
<dbReference type="GO" id="GO:0009055">
    <property type="term" value="F:electron transfer activity"/>
    <property type="evidence" value="ECO:0007669"/>
    <property type="project" value="TreeGrafter"/>
</dbReference>
<keyword evidence="3" id="KW-0813">Transport</keyword>
<keyword evidence="11 12" id="KW-0472">Membrane</keyword>
<comment type="subcellular location">
    <subcellularLocation>
        <location evidence="1">Cell membrane</location>
        <topology evidence="1">Multi-pass membrane protein</topology>
    </subcellularLocation>
</comment>
<feature type="transmembrane region" description="Helical" evidence="12">
    <location>
        <begin position="128"/>
        <end position="150"/>
    </location>
</feature>
<evidence type="ECO:0000256" key="9">
    <source>
        <dbReference type="ARBA" id="ARBA00022989"/>
    </source>
</evidence>
<dbReference type="EMBL" id="FOQH01000005">
    <property type="protein sequence ID" value="SFI28001.1"/>
    <property type="molecule type" value="Genomic_DNA"/>
</dbReference>
<keyword evidence="10" id="KW-0408">Iron</keyword>
<dbReference type="GO" id="GO:0016682">
    <property type="term" value="F:oxidoreductase activity, acting on diphenols and related substances as donors, oxygen as acceptor"/>
    <property type="evidence" value="ECO:0007669"/>
    <property type="project" value="TreeGrafter"/>
</dbReference>
<sequence>MILHDFIDFATLRVIWWALLGVLLIGFALTDGFDMGTGALLPFVARTDVERRVVINTVGPVWEGNQVWFILGGGAIFAAWPPLYAVSFSGFYLAMFAVLAALILRPVGFKYRSKREGERWRRNWDRALFVGGAVPATVFGVAVGNVLQGAPFHLTPDLMSIYDGSALGKFFALLDPFSLLCGVVSMSMLLMHGAAWLGLKTEGAIAARARRYGSLAGLVAAGGYALAGLWLLVGIDGYRFVEAPSPDGPSNPLLSDVVREGTWLVAYLERPWIAVAPLMGFVGIAMAVRGLRAGRDLSTMGWSKMAILGIVSSVGLTMFPFILPSTVDPNSSLTVWDASSSHLTLFVMLGATVIFLPLILVYTAWVYRVLWGKVTEADVTEKGESLY</sequence>
<evidence type="ECO:0000313" key="13">
    <source>
        <dbReference type="EMBL" id="SFI28001.1"/>
    </source>
</evidence>
<keyword evidence="5" id="KW-0349">Heme</keyword>
<gene>
    <name evidence="13" type="ORF">SAMN05216258_105385</name>
</gene>
<keyword evidence="14" id="KW-1185">Reference proteome</keyword>
<evidence type="ECO:0000256" key="1">
    <source>
        <dbReference type="ARBA" id="ARBA00004651"/>
    </source>
</evidence>
<dbReference type="PIRSF" id="PIRSF000267">
    <property type="entry name" value="Cyt_oxidse_sub2"/>
    <property type="match status" value="1"/>
</dbReference>
<name>A0A1I3GX87_9RHOB</name>
<evidence type="ECO:0000256" key="6">
    <source>
        <dbReference type="ARBA" id="ARBA00022692"/>
    </source>
</evidence>
<dbReference type="OrthoDB" id="9776710at2"/>
<keyword evidence="8" id="KW-0249">Electron transport</keyword>
<evidence type="ECO:0000256" key="2">
    <source>
        <dbReference type="ARBA" id="ARBA00007543"/>
    </source>
</evidence>
<keyword evidence="4" id="KW-1003">Cell membrane</keyword>
<evidence type="ECO:0000256" key="12">
    <source>
        <dbReference type="SAM" id="Phobius"/>
    </source>
</evidence>
<reference evidence="13 14" key="1">
    <citation type="submission" date="2016-10" db="EMBL/GenBank/DDBJ databases">
        <authorList>
            <person name="de Groot N.N."/>
        </authorList>
    </citation>
    <scope>NUCLEOTIDE SEQUENCE [LARGE SCALE GENOMIC DNA]</scope>
    <source>
        <strain evidence="13 14">CGMCC 1.11030</strain>
    </source>
</reference>
<dbReference type="PANTHER" id="PTHR43141:SF5">
    <property type="entry name" value="CYTOCHROME BD-I UBIQUINOL OXIDASE SUBUNIT 2"/>
    <property type="match status" value="1"/>
</dbReference>
<dbReference type="Proteomes" id="UP000199377">
    <property type="component" value="Unassembled WGS sequence"/>
</dbReference>
<dbReference type="NCBIfam" id="TIGR00203">
    <property type="entry name" value="cydB"/>
    <property type="match status" value="1"/>
</dbReference>
<dbReference type="InterPro" id="IPR003317">
    <property type="entry name" value="Cyt-d_oxidase_su2"/>
</dbReference>
<dbReference type="AlphaFoldDB" id="A0A1I3GX87"/>
<evidence type="ECO:0000256" key="5">
    <source>
        <dbReference type="ARBA" id="ARBA00022617"/>
    </source>
</evidence>
<proteinExistence type="inferred from homology"/>
<feature type="transmembrane region" description="Helical" evidence="12">
    <location>
        <begin position="212"/>
        <end position="233"/>
    </location>
</feature>
<dbReference type="RefSeq" id="WP_092860198.1">
    <property type="nucleotide sequence ID" value="NZ_FOQH01000005.1"/>
</dbReference>
<evidence type="ECO:0000256" key="11">
    <source>
        <dbReference type="ARBA" id="ARBA00023136"/>
    </source>
</evidence>
<accession>A0A1I3GX87</accession>
<evidence type="ECO:0000313" key="14">
    <source>
        <dbReference type="Proteomes" id="UP000199377"/>
    </source>
</evidence>
<feature type="transmembrane region" description="Helical" evidence="12">
    <location>
        <begin position="303"/>
        <end position="323"/>
    </location>
</feature>
<feature type="transmembrane region" description="Helical" evidence="12">
    <location>
        <begin position="170"/>
        <end position="191"/>
    </location>
</feature>
<comment type="similarity">
    <text evidence="2">Belongs to the cytochrome ubiquinol oxidase subunit 2 family.</text>
</comment>
<feature type="transmembrane region" description="Helical" evidence="12">
    <location>
        <begin position="90"/>
        <end position="107"/>
    </location>
</feature>
<dbReference type="STRING" id="1114924.SAMN05216258_105385"/>
<evidence type="ECO:0000256" key="3">
    <source>
        <dbReference type="ARBA" id="ARBA00022448"/>
    </source>
</evidence>
<evidence type="ECO:0000256" key="7">
    <source>
        <dbReference type="ARBA" id="ARBA00022723"/>
    </source>
</evidence>
<feature type="transmembrane region" description="Helical" evidence="12">
    <location>
        <begin position="15"/>
        <end position="45"/>
    </location>
</feature>
<dbReference type="PANTHER" id="PTHR43141">
    <property type="entry name" value="CYTOCHROME BD2 SUBUNIT II"/>
    <property type="match status" value="1"/>
</dbReference>
<evidence type="ECO:0000256" key="10">
    <source>
        <dbReference type="ARBA" id="ARBA00023004"/>
    </source>
</evidence>
<protein>
    <submittedName>
        <fullName evidence="13">Cytochrome bd-I ubiquinol oxidase subunit 2 apoprotein</fullName>
    </submittedName>
</protein>
<dbReference type="GO" id="GO:0070069">
    <property type="term" value="C:cytochrome complex"/>
    <property type="evidence" value="ECO:0007669"/>
    <property type="project" value="TreeGrafter"/>
</dbReference>
<evidence type="ECO:0000256" key="4">
    <source>
        <dbReference type="ARBA" id="ARBA00022475"/>
    </source>
</evidence>
<dbReference type="GO" id="GO:0046872">
    <property type="term" value="F:metal ion binding"/>
    <property type="evidence" value="ECO:0007669"/>
    <property type="project" value="UniProtKB-KW"/>
</dbReference>
<dbReference type="Pfam" id="PF02322">
    <property type="entry name" value="Cyt_bd_oxida_II"/>
    <property type="match status" value="1"/>
</dbReference>
<dbReference type="GO" id="GO:0005886">
    <property type="term" value="C:plasma membrane"/>
    <property type="evidence" value="ECO:0007669"/>
    <property type="project" value="UniProtKB-SubCell"/>
</dbReference>
<feature type="transmembrane region" description="Helical" evidence="12">
    <location>
        <begin position="272"/>
        <end position="291"/>
    </location>
</feature>
<evidence type="ECO:0000256" key="8">
    <source>
        <dbReference type="ARBA" id="ARBA00022982"/>
    </source>
</evidence>